<gene>
    <name evidence="3" type="ORF">BO71DRAFT_421729</name>
</gene>
<evidence type="ECO:0000259" key="1">
    <source>
        <dbReference type="Pfam" id="PF06985"/>
    </source>
</evidence>
<dbReference type="PANTHER" id="PTHR10622:SF10">
    <property type="entry name" value="HET DOMAIN-CONTAINING PROTEIN"/>
    <property type="match status" value="1"/>
</dbReference>
<dbReference type="AlphaFoldDB" id="A0A319DT14"/>
<protein>
    <submittedName>
        <fullName evidence="3">HET-domain-containing protein</fullName>
    </submittedName>
</protein>
<name>A0A319DT14_9EURO</name>
<dbReference type="InterPro" id="IPR058525">
    <property type="entry name" value="DUF8212"/>
</dbReference>
<keyword evidence="4" id="KW-1185">Reference proteome</keyword>
<dbReference type="VEuPathDB" id="FungiDB:BO71DRAFT_421729"/>
<dbReference type="Proteomes" id="UP000247810">
    <property type="component" value="Unassembled WGS sequence"/>
</dbReference>
<dbReference type="EMBL" id="KZ825952">
    <property type="protein sequence ID" value="PYH91218.1"/>
    <property type="molecule type" value="Genomic_DNA"/>
</dbReference>
<dbReference type="Pfam" id="PF26640">
    <property type="entry name" value="DUF8212"/>
    <property type="match status" value="1"/>
</dbReference>
<evidence type="ECO:0000313" key="4">
    <source>
        <dbReference type="Proteomes" id="UP000247810"/>
    </source>
</evidence>
<dbReference type="STRING" id="1448320.A0A319DT14"/>
<dbReference type="OrthoDB" id="674604at2759"/>
<dbReference type="PANTHER" id="PTHR10622">
    <property type="entry name" value="HET DOMAIN-CONTAINING PROTEIN"/>
    <property type="match status" value="1"/>
</dbReference>
<reference evidence="3 4" key="1">
    <citation type="submission" date="2018-02" db="EMBL/GenBank/DDBJ databases">
        <title>The genomes of Aspergillus section Nigri reveals drivers in fungal speciation.</title>
        <authorList>
            <consortium name="DOE Joint Genome Institute"/>
            <person name="Vesth T.C."/>
            <person name="Nybo J."/>
            <person name="Theobald S."/>
            <person name="Brandl J."/>
            <person name="Frisvad J.C."/>
            <person name="Nielsen K.F."/>
            <person name="Lyhne E.K."/>
            <person name="Kogle M.E."/>
            <person name="Kuo A."/>
            <person name="Riley R."/>
            <person name="Clum A."/>
            <person name="Nolan M."/>
            <person name="Lipzen A."/>
            <person name="Salamov A."/>
            <person name="Henrissat B."/>
            <person name="Wiebenga A."/>
            <person name="De vries R.P."/>
            <person name="Grigoriev I.V."/>
            <person name="Mortensen U.H."/>
            <person name="Andersen M.R."/>
            <person name="Baker S.E."/>
        </authorList>
    </citation>
    <scope>NUCLEOTIDE SEQUENCE [LARGE SCALE GENOMIC DNA]</scope>
    <source>
        <strain evidence="3 4">CBS 707.79</strain>
    </source>
</reference>
<feature type="domain" description="Heterokaryon incompatibility" evidence="1">
    <location>
        <begin position="26"/>
        <end position="112"/>
    </location>
</feature>
<evidence type="ECO:0000259" key="2">
    <source>
        <dbReference type="Pfam" id="PF26640"/>
    </source>
</evidence>
<evidence type="ECO:0000313" key="3">
    <source>
        <dbReference type="EMBL" id="PYH91218.1"/>
    </source>
</evidence>
<dbReference type="Pfam" id="PF06985">
    <property type="entry name" value="HET"/>
    <property type="match status" value="1"/>
</dbReference>
<feature type="domain" description="DUF8212" evidence="2">
    <location>
        <begin position="221"/>
        <end position="243"/>
    </location>
</feature>
<dbReference type="InterPro" id="IPR010730">
    <property type="entry name" value="HET"/>
</dbReference>
<proteinExistence type="predicted"/>
<organism evidence="3 4">
    <name type="scientific">Aspergillus ellipticus CBS 707.79</name>
    <dbReference type="NCBI Taxonomy" id="1448320"/>
    <lineage>
        <taxon>Eukaryota</taxon>
        <taxon>Fungi</taxon>
        <taxon>Dikarya</taxon>
        <taxon>Ascomycota</taxon>
        <taxon>Pezizomycotina</taxon>
        <taxon>Eurotiomycetes</taxon>
        <taxon>Eurotiomycetidae</taxon>
        <taxon>Eurotiales</taxon>
        <taxon>Aspergillaceae</taxon>
        <taxon>Aspergillus</taxon>
        <taxon>Aspergillus subgen. Circumdati</taxon>
    </lineage>
</organism>
<accession>A0A319DT14</accession>
<sequence>MTSHMGTNQRFGFDIQEFEDENRPPYAILSHRWDEEEVTFQDMKRNDAATKTKKGYTKIRQFCQVAWDNGIDYAWIDTCCIDRTNSTELSEAINSMYRWYQESVVCFVFLHDVLAKEKFQQSVWFSRGWTLQELIAPTEIILFNKNWKALGTKKTLQSEISERTGIPTDVLSWGVDLGSVSVAQKMSWAAKRVTSKLEDQAYCLLGLFGINMPILYGEGEKAFRRLQEEILKNSDDESLFAWCLNTRSTLPQAPGQ</sequence>